<proteinExistence type="predicted"/>
<evidence type="ECO:0000313" key="1">
    <source>
        <dbReference type="EMBL" id="AUR87155.1"/>
    </source>
</evidence>
<gene>
    <name evidence="1" type="ORF">NVP1097O_09</name>
</gene>
<organism evidence="1 2">
    <name type="scientific">Vibrio phage 1.097.O._10N.286.49.B3</name>
    <dbReference type="NCBI Taxonomy" id="1881383"/>
    <lineage>
        <taxon>Viruses</taxon>
        <taxon>Duplodnaviria</taxon>
        <taxon>Heunggongvirae</taxon>
        <taxon>Uroviricota</taxon>
        <taxon>Caudoviricetes</taxon>
        <taxon>Schitoviridae</taxon>
        <taxon>Pontosvirinae</taxon>
        <taxon>Dorisvirus</taxon>
        <taxon>Dorisvirus 49B3</taxon>
    </lineage>
</organism>
<dbReference type="Proteomes" id="UP000259765">
    <property type="component" value="Segment"/>
</dbReference>
<accession>A0A2I7R0J7</accession>
<protein>
    <submittedName>
        <fullName evidence="1">Phospholipase A2 domain protein</fullName>
    </submittedName>
</protein>
<dbReference type="Gene3D" id="1.20.90.10">
    <property type="entry name" value="Phospholipase A2 domain"/>
    <property type="match status" value="1"/>
</dbReference>
<reference evidence="1 2" key="1">
    <citation type="submission" date="2017-11" db="EMBL/GenBank/DDBJ databases">
        <title>A major lineage of nontailed dsDNA viruses as unrecognized killers of marine bacteria.</title>
        <authorList>
            <person name="Kauffman K.M."/>
            <person name="Hussain F.A."/>
            <person name="Yang J."/>
            <person name="Arevalo P."/>
            <person name="Brown J.M."/>
            <person name="Chang W.K."/>
            <person name="VanInsberghe D."/>
            <person name="Elsherbini J."/>
            <person name="Cutler M.B."/>
            <person name="Kelly L."/>
            <person name="Polz M.F."/>
        </authorList>
    </citation>
    <scope>NUCLEOTIDE SEQUENCE [LARGE SCALE GENOMIC DNA]</scope>
</reference>
<dbReference type="EMBL" id="MG592470">
    <property type="protein sequence ID" value="AUR87155.1"/>
    <property type="molecule type" value="Genomic_DNA"/>
</dbReference>
<name>A0A2I7R0J7_9CAUD</name>
<dbReference type="GO" id="GO:0004623">
    <property type="term" value="F:phospholipase A2 activity"/>
    <property type="evidence" value="ECO:0007669"/>
    <property type="project" value="InterPro"/>
</dbReference>
<dbReference type="GO" id="GO:0006644">
    <property type="term" value="P:phospholipid metabolic process"/>
    <property type="evidence" value="ECO:0007669"/>
    <property type="project" value="InterPro"/>
</dbReference>
<sequence>MSSLKDLLHAQELARIGVVYAPACFLVASEQELLDTCNGCGAAGSWFRPPSTMWGTCIKPACNIHDWMYHKGYTIEDKHQADETMQNNLDRLIDRDAHKWYKPTILQHIRSRIYFIGVSWFGGSAYWKGKNGVV</sequence>
<evidence type="ECO:0000313" key="2">
    <source>
        <dbReference type="Proteomes" id="UP000259765"/>
    </source>
</evidence>
<keyword evidence="2" id="KW-1185">Reference proteome</keyword>
<dbReference type="InterPro" id="IPR036444">
    <property type="entry name" value="PLipase_A2_dom_sf"/>
</dbReference>
<dbReference type="GO" id="GO:0050482">
    <property type="term" value="P:arachidonate secretion"/>
    <property type="evidence" value="ECO:0007669"/>
    <property type="project" value="InterPro"/>
</dbReference>